<keyword evidence="4 7" id="KW-0812">Transmembrane</keyword>
<feature type="transmembrane region" description="Helical" evidence="7">
    <location>
        <begin position="294"/>
        <end position="312"/>
    </location>
</feature>
<gene>
    <name evidence="8" type="ORF">CFB84_26010</name>
</gene>
<dbReference type="CDD" id="cd06173">
    <property type="entry name" value="MFS_MefA_like"/>
    <property type="match status" value="1"/>
</dbReference>
<comment type="subcellular location">
    <subcellularLocation>
        <location evidence="1">Cell membrane</location>
        <topology evidence="1">Multi-pass membrane protein</topology>
    </subcellularLocation>
</comment>
<dbReference type="Pfam" id="PF05977">
    <property type="entry name" value="MFS_3"/>
    <property type="match status" value="1"/>
</dbReference>
<feature type="transmembrane region" description="Helical" evidence="7">
    <location>
        <begin position="262"/>
        <end position="282"/>
    </location>
</feature>
<accession>A0A228IBH2</accession>
<feature type="transmembrane region" description="Helical" evidence="7">
    <location>
        <begin position="380"/>
        <end position="398"/>
    </location>
</feature>
<evidence type="ECO:0000256" key="6">
    <source>
        <dbReference type="ARBA" id="ARBA00023136"/>
    </source>
</evidence>
<keyword evidence="3" id="KW-1003">Cell membrane</keyword>
<evidence type="ECO:0000256" key="2">
    <source>
        <dbReference type="ARBA" id="ARBA00022448"/>
    </source>
</evidence>
<comment type="caution">
    <text evidence="8">The sequence shown here is derived from an EMBL/GenBank/DDBJ whole genome shotgun (WGS) entry which is preliminary data.</text>
</comment>
<dbReference type="AlphaFoldDB" id="A0A228IBH2"/>
<keyword evidence="5 7" id="KW-1133">Transmembrane helix</keyword>
<feature type="transmembrane region" description="Helical" evidence="7">
    <location>
        <begin position="228"/>
        <end position="250"/>
    </location>
</feature>
<evidence type="ECO:0000313" key="9">
    <source>
        <dbReference type="Proteomes" id="UP000214600"/>
    </source>
</evidence>
<proteinExistence type="predicted"/>
<dbReference type="EMBL" id="NKFA01000009">
    <property type="protein sequence ID" value="OXI39788.1"/>
    <property type="molecule type" value="Genomic_DNA"/>
</dbReference>
<feature type="transmembrane region" description="Helical" evidence="7">
    <location>
        <begin position="45"/>
        <end position="64"/>
    </location>
</feature>
<organism evidence="8 9">
    <name type="scientific">Burkholderia aenigmatica</name>
    <dbReference type="NCBI Taxonomy" id="2015348"/>
    <lineage>
        <taxon>Bacteria</taxon>
        <taxon>Pseudomonadati</taxon>
        <taxon>Pseudomonadota</taxon>
        <taxon>Betaproteobacteria</taxon>
        <taxon>Burkholderiales</taxon>
        <taxon>Burkholderiaceae</taxon>
        <taxon>Burkholderia</taxon>
        <taxon>Burkholderia cepacia complex</taxon>
    </lineage>
</organism>
<protein>
    <submittedName>
        <fullName evidence="8">MFS transporter</fullName>
    </submittedName>
</protein>
<evidence type="ECO:0000256" key="3">
    <source>
        <dbReference type="ARBA" id="ARBA00022475"/>
    </source>
</evidence>
<reference evidence="8 9" key="2">
    <citation type="submission" date="2017-08" db="EMBL/GenBank/DDBJ databases">
        <title>WGS of novel Burkholderia cepaca complex species.</title>
        <authorList>
            <person name="Lipuma J."/>
            <person name="Spilker T."/>
        </authorList>
    </citation>
    <scope>NUCLEOTIDE SEQUENCE [LARGE SCALE GENOMIC DNA]</scope>
    <source>
        <strain evidence="8 9">AU17325</strain>
    </source>
</reference>
<keyword evidence="2" id="KW-0813">Transport</keyword>
<dbReference type="InterPro" id="IPR010290">
    <property type="entry name" value="TM_effector"/>
</dbReference>
<dbReference type="SUPFAM" id="SSF103473">
    <property type="entry name" value="MFS general substrate transporter"/>
    <property type="match status" value="1"/>
</dbReference>
<evidence type="ECO:0000256" key="4">
    <source>
        <dbReference type="ARBA" id="ARBA00022692"/>
    </source>
</evidence>
<reference evidence="9" key="1">
    <citation type="submission" date="2017-06" db="EMBL/GenBank/DDBJ databases">
        <authorList>
            <person name="LiPuma J."/>
            <person name="Spilker T."/>
        </authorList>
    </citation>
    <scope>NUCLEOTIDE SEQUENCE [LARGE SCALE GENOMIC DNA]</scope>
    <source>
        <strain evidence="9">AU17325</strain>
    </source>
</reference>
<dbReference type="PANTHER" id="PTHR43266:SF2">
    <property type="entry name" value="MAJOR FACILITATOR SUPERFAMILY (MFS) PROFILE DOMAIN-CONTAINING PROTEIN"/>
    <property type="match status" value="1"/>
</dbReference>
<keyword evidence="6 7" id="KW-0472">Membrane</keyword>
<dbReference type="Gene3D" id="1.20.1250.20">
    <property type="entry name" value="MFS general substrate transporter like domains"/>
    <property type="match status" value="1"/>
</dbReference>
<evidence type="ECO:0000256" key="1">
    <source>
        <dbReference type="ARBA" id="ARBA00004651"/>
    </source>
</evidence>
<dbReference type="InterPro" id="IPR036259">
    <property type="entry name" value="MFS_trans_sf"/>
</dbReference>
<evidence type="ECO:0000256" key="5">
    <source>
        <dbReference type="ARBA" id="ARBA00022989"/>
    </source>
</evidence>
<sequence length="404" mass="42659">MIGMLRRERRFSVLLAGNAMSQIGDGVHEFVFVITVLHAAHNNVALAGIVYFFRFIPYLVLGPLGGALSDRLPRRALMVFADLSRAVTTGLFCVLLAIDRVDLVSLGLIGMAMTSFRTLFQPAFQGTIPAIVKTEHLPAANGATQMAAEMGGLVGPALGGVMLATIGNPGFVLIIDAATYLLSTLCVWCAIAAHMRDDASLSQEKLTIRSLYGDFGQNLKGALQKRELFVTIGYSALCILFVGSALRILIPALLKGNGYSDSMVGYAMSFIAFGALAGAVVCSKVMRRFDTRNLMLYWSMYGIALAILPACVVSTPTIFAGCFLLGAVGAFADVILPTNIQNLSTDANVGKNFSLFSTLANTSEALSGGLAGLLTLISPVGGSLVITGLLIASVAYLGKIRVEV</sequence>
<dbReference type="PANTHER" id="PTHR43266">
    <property type="entry name" value="MACROLIDE-EFFLUX PROTEIN"/>
    <property type="match status" value="1"/>
</dbReference>
<feature type="transmembrane region" description="Helical" evidence="7">
    <location>
        <begin position="76"/>
        <end position="98"/>
    </location>
</feature>
<dbReference type="RefSeq" id="WP_089452598.1">
    <property type="nucleotide sequence ID" value="NZ_NKFA01000009.1"/>
</dbReference>
<evidence type="ECO:0000313" key="8">
    <source>
        <dbReference type="EMBL" id="OXI39788.1"/>
    </source>
</evidence>
<name>A0A228IBH2_9BURK</name>
<dbReference type="OrthoDB" id="9775268at2"/>
<evidence type="ECO:0000256" key="7">
    <source>
        <dbReference type="SAM" id="Phobius"/>
    </source>
</evidence>
<dbReference type="Proteomes" id="UP000214600">
    <property type="component" value="Unassembled WGS sequence"/>
</dbReference>
<dbReference type="GO" id="GO:0005886">
    <property type="term" value="C:plasma membrane"/>
    <property type="evidence" value="ECO:0007669"/>
    <property type="project" value="UniProtKB-SubCell"/>
</dbReference>